<feature type="region of interest" description="Disordered" evidence="1">
    <location>
        <begin position="49"/>
        <end position="104"/>
    </location>
</feature>
<evidence type="ECO:0000313" key="2">
    <source>
        <dbReference type="EMBL" id="JAR88486.1"/>
    </source>
</evidence>
<feature type="compositionally biased region" description="Polar residues" evidence="1">
    <location>
        <begin position="173"/>
        <end position="191"/>
    </location>
</feature>
<protein>
    <submittedName>
        <fullName evidence="2">Uncharacterized protein</fullName>
    </submittedName>
</protein>
<feature type="compositionally biased region" description="Basic and acidic residues" evidence="1">
    <location>
        <begin position="54"/>
        <end position="65"/>
    </location>
</feature>
<dbReference type="EMBL" id="GEGO01006918">
    <property type="protein sequence ID" value="JAR88486.1"/>
    <property type="molecule type" value="Transcribed_RNA"/>
</dbReference>
<feature type="region of interest" description="Disordered" evidence="1">
    <location>
        <begin position="161"/>
        <end position="201"/>
    </location>
</feature>
<name>A0A147BCI4_IXORI</name>
<evidence type="ECO:0000256" key="1">
    <source>
        <dbReference type="SAM" id="MobiDB-lite"/>
    </source>
</evidence>
<sequence>KCKTATTITTATPDLFVVKVGKQTYSNRQRPVKTDERGLPEHAAALASRFGRRTYADRKRPKPELAARGAEAQSVIDLGPPTVEPSQLLLGETGEPPEPEGWDTATQRQLGAAPVPVRFVGLVAGSGCRADEMQEGDIDDDDANGPSCVCVIKVAKRMLSSAGQSRRRRAKVNKQTSRLRSGVSQRPSHQHGQGKAQAKIRRPHRRGTFAITLGFPTAEPSTLLLSESKEPQEVVAVDTTTLRELDSTPIPVQFVGLATESGSKADSESSLVSSVGTGTALAPLTKSLVRTLGNSGRSDQIGLNLEDNVSQEDKFVVPNCLVVDESAPVRVKMEPV</sequence>
<proteinExistence type="predicted"/>
<reference evidence="2" key="1">
    <citation type="journal article" date="2018" name="PLoS Negl. Trop. Dis.">
        <title>Sialome diversity of ticks revealed by RNAseq of single tick salivary glands.</title>
        <authorList>
            <person name="Perner J."/>
            <person name="Kropackova S."/>
            <person name="Kopacek P."/>
            <person name="Ribeiro J.M."/>
        </authorList>
    </citation>
    <scope>NUCLEOTIDE SEQUENCE</scope>
    <source>
        <strain evidence="2">Siblings of single egg batch collected in Ceske Budejovice</strain>
        <tissue evidence="2">Salivary glands</tissue>
    </source>
</reference>
<accession>A0A147BCI4</accession>
<organism evidence="2">
    <name type="scientific">Ixodes ricinus</name>
    <name type="common">Common tick</name>
    <name type="synonym">Acarus ricinus</name>
    <dbReference type="NCBI Taxonomy" id="34613"/>
    <lineage>
        <taxon>Eukaryota</taxon>
        <taxon>Metazoa</taxon>
        <taxon>Ecdysozoa</taxon>
        <taxon>Arthropoda</taxon>
        <taxon>Chelicerata</taxon>
        <taxon>Arachnida</taxon>
        <taxon>Acari</taxon>
        <taxon>Parasitiformes</taxon>
        <taxon>Ixodida</taxon>
        <taxon>Ixodoidea</taxon>
        <taxon>Ixodidae</taxon>
        <taxon>Ixodinae</taxon>
        <taxon>Ixodes</taxon>
    </lineage>
</organism>
<dbReference type="AlphaFoldDB" id="A0A147BCI4"/>
<feature type="non-terminal residue" evidence="2">
    <location>
        <position position="1"/>
    </location>
</feature>